<feature type="transmembrane region" description="Helical" evidence="1">
    <location>
        <begin position="188"/>
        <end position="210"/>
    </location>
</feature>
<feature type="transmembrane region" description="Helical" evidence="1">
    <location>
        <begin position="35"/>
        <end position="55"/>
    </location>
</feature>
<feature type="transmembrane region" description="Helical" evidence="1">
    <location>
        <begin position="61"/>
        <end position="80"/>
    </location>
</feature>
<sequence length="346" mass="39151">MPDHSNPVLPQPEIRAGREWAQLLAKYREPSSPRAAFELAVTLGPFLALWGLAWWALSVSYALTLVLAICAAPFLLRLFAIQHDCGHGAFFRSRTLNDWLGRALGVVTLTPYDVWRHSHSIHHSSSGNLGRRGIGDIQTLTVAEYAALTPFQRLKYRLYRNPVVLFGLGPGYIFLLENRLPLGFMGRARYWVSAMATNAVLLVVLALVGWFGGVMPILLIFLPSTVLAATAGMWLFYVQHQFETTHWEAEENWQLHDAALEGSSHYVMPGWMQWLSANIGIHHVHHVNSRIPFYRLPEVLRDHVHLAQINRMTIRESLANARLHLWDEKARRLLSFAEARAAMDAA</sequence>
<organism evidence="3 4">
    <name type="scientific">Roseovarius tolerans</name>
    <dbReference type="NCBI Taxonomy" id="74031"/>
    <lineage>
        <taxon>Bacteria</taxon>
        <taxon>Pseudomonadati</taxon>
        <taxon>Pseudomonadota</taxon>
        <taxon>Alphaproteobacteria</taxon>
        <taxon>Rhodobacterales</taxon>
        <taxon>Roseobacteraceae</taxon>
        <taxon>Roseovarius</taxon>
    </lineage>
</organism>
<dbReference type="STRING" id="74031.SAMN04488077_11759"/>
<dbReference type="EMBL" id="LGVV01000057">
    <property type="protein sequence ID" value="KNX40334.1"/>
    <property type="molecule type" value="Genomic_DNA"/>
</dbReference>
<keyword evidence="3" id="KW-0560">Oxidoreductase</keyword>
<feature type="transmembrane region" description="Helical" evidence="1">
    <location>
        <begin position="217"/>
        <end position="237"/>
    </location>
</feature>
<dbReference type="GO" id="GO:0016020">
    <property type="term" value="C:membrane"/>
    <property type="evidence" value="ECO:0007669"/>
    <property type="project" value="TreeGrafter"/>
</dbReference>
<dbReference type="GO" id="GO:0016717">
    <property type="term" value="F:oxidoreductase activity, acting on paired donors, with oxidation of a pair of donors resulting in the reduction of molecular oxygen to two molecules of water"/>
    <property type="evidence" value="ECO:0007669"/>
    <property type="project" value="TreeGrafter"/>
</dbReference>
<protein>
    <submittedName>
        <fullName evidence="3">Fatty acid desaturase</fullName>
        <ecNumber evidence="3">1.14.19.-</ecNumber>
    </submittedName>
</protein>
<dbReference type="PANTHER" id="PTHR19353:SF73">
    <property type="entry name" value="FATTY ACID DESATURASE"/>
    <property type="match status" value="1"/>
</dbReference>
<dbReference type="Pfam" id="PF00487">
    <property type="entry name" value="FA_desaturase"/>
    <property type="match status" value="1"/>
</dbReference>
<dbReference type="CDD" id="cd03507">
    <property type="entry name" value="Delta12-FADS-like"/>
    <property type="match status" value="1"/>
</dbReference>
<proteinExistence type="predicted"/>
<dbReference type="RefSeq" id="WP_050663991.1">
    <property type="nucleotide sequence ID" value="NZ_CP118494.1"/>
</dbReference>
<gene>
    <name evidence="3" type="primary">des_2</name>
    <name evidence="3" type="ORF">ROTO_31420</name>
</gene>
<feature type="transmembrane region" description="Helical" evidence="1">
    <location>
        <begin position="158"/>
        <end position="176"/>
    </location>
</feature>
<feature type="domain" description="Fatty acid desaturase" evidence="2">
    <location>
        <begin position="62"/>
        <end position="307"/>
    </location>
</feature>
<keyword evidence="4" id="KW-1185">Reference proteome</keyword>
<evidence type="ECO:0000313" key="4">
    <source>
        <dbReference type="Proteomes" id="UP000037046"/>
    </source>
</evidence>
<dbReference type="PATRIC" id="fig|74031.6.peg.3210"/>
<dbReference type="InterPro" id="IPR012171">
    <property type="entry name" value="Fatty_acid_desaturase"/>
</dbReference>
<dbReference type="GO" id="GO:0006629">
    <property type="term" value="P:lipid metabolic process"/>
    <property type="evidence" value="ECO:0007669"/>
    <property type="project" value="InterPro"/>
</dbReference>
<dbReference type="InterPro" id="IPR005804">
    <property type="entry name" value="FA_desaturase_dom"/>
</dbReference>
<keyword evidence="1" id="KW-0812">Transmembrane</keyword>
<reference evidence="4" key="1">
    <citation type="submission" date="2015-07" db="EMBL/GenBank/DDBJ databases">
        <title>Draft Genome Sequence of Roseovarius tolerans EL-164, a producer of N-Acylated Alanine Methyl Esters (NAMEs).</title>
        <authorList>
            <person name="Voget S."/>
            <person name="Bruns H."/>
            <person name="Wagner-Doebler I."/>
            <person name="Schulz S."/>
            <person name="Daniel R."/>
        </authorList>
    </citation>
    <scope>NUCLEOTIDE SEQUENCE [LARGE SCALE GENOMIC DNA]</scope>
    <source>
        <strain evidence="4">EL-164</strain>
    </source>
</reference>
<comment type="caution">
    <text evidence="3">The sequence shown here is derived from an EMBL/GenBank/DDBJ whole genome shotgun (WGS) entry which is preliminary data.</text>
</comment>
<dbReference type="PANTHER" id="PTHR19353">
    <property type="entry name" value="FATTY ACID DESATURASE 2"/>
    <property type="match status" value="1"/>
</dbReference>
<evidence type="ECO:0000259" key="2">
    <source>
        <dbReference type="Pfam" id="PF00487"/>
    </source>
</evidence>
<accession>A0A0L6CRD6</accession>
<dbReference type="OrthoDB" id="9769653at2"/>
<dbReference type="AlphaFoldDB" id="A0A0L6CRD6"/>
<dbReference type="EC" id="1.14.19.-" evidence="3"/>
<keyword evidence="1" id="KW-1133">Transmembrane helix</keyword>
<evidence type="ECO:0000313" key="3">
    <source>
        <dbReference type="EMBL" id="KNX40334.1"/>
    </source>
</evidence>
<dbReference type="Proteomes" id="UP000037046">
    <property type="component" value="Unassembled WGS sequence"/>
</dbReference>
<name>A0A0L6CRD6_9RHOB</name>
<keyword evidence="1" id="KW-0472">Membrane</keyword>
<evidence type="ECO:0000256" key="1">
    <source>
        <dbReference type="SAM" id="Phobius"/>
    </source>
</evidence>